<gene>
    <name evidence="1" type="ORF">FNP_1679</name>
</gene>
<name>A5TX27_FUSNP</name>
<reference evidence="1" key="2">
    <citation type="submission" date="2007-05" db="EMBL/GenBank/DDBJ databases">
        <title>Genome sequence of Fusobacterium nucleatum subspecies polymorphum - a genetically tractable Fusobacterium.</title>
        <authorList>
            <person name="Karpathy S.E."/>
            <person name="Xiang Q."/>
            <person name="Gioia J."/>
            <person name="Jiang H."/>
            <person name="Liu Y."/>
            <person name="Petrosino J.F."/>
            <person name="Yerrapragada S."/>
            <person name="Fox G.E."/>
            <person name="Kinder Haake S."/>
            <person name="Weinstock G.M."/>
            <person name="Highlander S.K."/>
        </authorList>
    </citation>
    <scope>NUCLEOTIDE SEQUENCE [LARGE SCALE GENOMIC DNA]</scope>
    <source>
        <strain evidence="1">ATCC 10953</strain>
    </source>
</reference>
<evidence type="ECO:0000313" key="1">
    <source>
        <dbReference type="EMBL" id="EDK89452.1"/>
    </source>
</evidence>
<dbReference type="HOGENOM" id="CLU_2934848_0_0_0"/>
<protein>
    <submittedName>
        <fullName evidence="1">Uncharacterized protein</fullName>
    </submittedName>
</protein>
<proteinExistence type="predicted"/>
<dbReference type="AlphaFoldDB" id="A5TX27"/>
<organism evidence="1">
    <name type="scientific">Fusobacterium polymorphum ATCC 10953</name>
    <dbReference type="NCBI Taxonomy" id="393480"/>
    <lineage>
        <taxon>Bacteria</taxon>
        <taxon>Fusobacteriati</taxon>
        <taxon>Fusobacteriota</taxon>
        <taxon>Fusobacteriia</taxon>
        <taxon>Fusobacteriales</taxon>
        <taxon>Fusobacteriaceae</taxon>
        <taxon>Fusobacterium</taxon>
    </lineage>
</organism>
<dbReference type="RefSeq" id="WP_005898255.1">
    <property type="nucleotide sequence ID" value="NZ_CM000440.1"/>
</dbReference>
<dbReference type="EMBL" id="CM000440">
    <property type="protein sequence ID" value="EDK89452.1"/>
    <property type="molecule type" value="Genomic_DNA"/>
</dbReference>
<reference evidence="1" key="1">
    <citation type="submission" date="2006-07" db="EMBL/GenBank/DDBJ databases">
        <authorList>
            <person name="Qin X."/>
            <person name="Weinstock G.M."/>
        </authorList>
    </citation>
    <scope>NUCLEOTIDE SEQUENCE [LARGE SCALE GENOMIC DNA]</scope>
    <source>
        <strain evidence="1">ATCC 10953</strain>
    </source>
</reference>
<dbReference type="GeneID" id="45635641"/>
<sequence>MSKQNIEKKLLNGKTSELTKKEFEYLKWHTERIGEFNFVKRRPAIEKYSYYDLTLKNTTL</sequence>
<dbReference type="Proteomes" id="UP000001921">
    <property type="component" value="Chromosome"/>
</dbReference>
<accession>A5TX27</accession>